<reference evidence="2" key="1">
    <citation type="journal article" date="2013" name="Science">
        <title>The Amborella genome and the evolution of flowering plants.</title>
        <authorList>
            <consortium name="Amborella Genome Project"/>
        </authorList>
    </citation>
    <scope>NUCLEOTIDE SEQUENCE [LARGE SCALE GENOMIC DNA]</scope>
</reference>
<sequence length="116" mass="13154">MGLSLFPSPLCLSIKTSGSQTSRTGLIRYDSKIGRSDLTPVKYRKRLVQLGIDISDPVPMKYRKSFGSREESTIYGYDSGTGRPDPVPIKYWKLLDPIWNQQIRSSSREIPEIALF</sequence>
<dbReference type="EMBL" id="KI392979">
    <property type="protein sequence ID" value="ERN09878.1"/>
    <property type="molecule type" value="Genomic_DNA"/>
</dbReference>
<dbReference type="AlphaFoldDB" id="W1PP91"/>
<accession>W1PP91</accession>
<proteinExistence type="predicted"/>
<protein>
    <submittedName>
        <fullName evidence="1">Uncharacterized protein</fullName>
    </submittedName>
</protein>
<organism evidence="1 2">
    <name type="scientific">Amborella trichopoda</name>
    <dbReference type="NCBI Taxonomy" id="13333"/>
    <lineage>
        <taxon>Eukaryota</taxon>
        <taxon>Viridiplantae</taxon>
        <taxon>Streptophyta</taxon>
        <taxon>Embryophyta</taxon>
        <taxon>Tracheophyta</taxon>
        <taxon>Spermatophyta</taxon>
        <taxon>Magnoliopsida</taxon>
        <taxon>Amborellales</taxon>
        <taxon>Amborellaceae</taxon>
        <taxon>Amborella</taxon>
    </lineage>
</organism>
<dbReference type="Gramene" id="ERN09878">
    <property type="protein sequence ID" value="ERN09878"/>
    <property type="gene ID" value="AMTR_s00013p00114150"/>
</dbReference>
<dbReference type="HOGENOM" id="CLU_2100136_0_0_1"/>
<evidence type="ECO:0000313" key="1">
    <source>
        <dbReference type="EMBL" id="ERN09878.1"/>
    </source>
</evidence>
<gene>
    <name evidence="1" type="ORF">AMTR_s00013p00114150</name>
</gene>
<evidence type="ECO:0000313" key="2">
    <source>
        <dbReference type="Proteomes" id="UP000017836"/>
    </source>
</evidence>
<keyword evidence="2" id="KW-1185">Reference proteome</keyword>
<name>W1PP91_AMBTC</name>
<dbReference type="Proteomes" id="UP000017836">
    <property type="component" value="Unassembled WGS sequence"/>
</dbReference>